<dbReference type="Pfam" id="PF25179">
    <property type="entry name" value="LMF1_C"/>
    <property type="match status" value="1"/>
</dbReference>
<dbReference type="RefSeq" id="WP_165140731.1">
    <property type="nucleotide sequence ID" value="NZ_JAALLT010000002.1"/>
</dbReference>
<evidence type="ECO:0000256" key="4">
    <source>
        <dbReference type="ARBA" id="ARBA00022824"/>
    </source>
</evidence>
<keyword evidence="5 7" id="KW-1133">Transmembrane helix</keyword>
<keyword evidence="3 7" id="KW-0812">Transmembrane</keyword>
<dbReference type="InterPro" id="IPR057433">
    <property type="entry name" value="LMF1/2_C"/>
</dbReference>
<keyword evidence="11" id="KW-1185">Reference proteome</keyword>
<dbReference type="InterPro" id="IPR057434">
    <property type="entry name" value="LMF1/2_N"/>
</dbReference>
<dbReference type="GO" id="GO:0051604">
    <property type="term" value="P:protein maturation"/>
    <property type="evidence" value="ECO:0007669"/>
    <property type="project" value="InterPro"/>
</dbReference>
<evidence type="ECO:0000313" key="10">
    <source>
        <dbReference type="EMBL" id="NGP76408.1"/>
    </source>
</evidence>
<feature type="transmembrane region" description="Helical" evidence="7">
    <location>
        <begin position="292"/>
        <end position="310"/>
    </location>
</feature>
<evidence type="ECO:0000256" key="7">
    <source>
        <dbReference type="SAM" id="Phobius"/>
    </source>
</evidence>
<evidence type="ECO:0000259" key="9">
    <source>
        <dbReference type="Pfam" id="PF25179"/>
    </source>
</evidence>
<dbReference type="Proteomes" id="UP000473278">
    <property type="component" value="Unassembled WGS sequence"/>
</dbReference>
<dbReference type="PANTHER" id="PTHR14463:SF10">
    <property type="entry name" value="LIPASE MATURATION FACTOR 1"/>
    <property type="match status" value="1"/>
</dbReference>
<evidence type="ECO:0000256" key="3">
    <source>
        <dbReference type="ARBA" id="ARBA00022692"/>
    </source>
</evidence>
<feature type="transmembrane region" description="Helical" evidence="7">
    <location>
        <begin position="256"/>
        <end position="272"/>
    </location>
</feature>
<feature type="transmembrane region" description="Helical" evidence="7">
    <location>
        <begin position="220"/>
        <end position="244"/>
    </location>
</feature>
<evidence type="ECO:0000256" key="1">
    <source>
        <dbReference type="ARBA" id="ARBA00004477"/>
    </source>
</evidence>
<comment type="caution">
    <text evidence="10">The sequence shown here is derived from an EMBL/GenBank/DDBJ whole genome shotgun (WGS) entry which is preliminary data.</text>
</comment>
<evidence type="ECO:0000256" key="6">
    <source>
        <dbReference type="ARBA" id="ARBA00023136"/>
    </source>
</evidence>
<feature type="domain" description="Lipase maturation factor 1/2 N-terminal" evidence="8">
    <location>
        <begin position="125"/>
        <end position="276"/>
    </location>
</feature>
<feature type="domain" description="Lipase maturation factor 1/2 C-terminal" evidence="9">
    <location>
        <begin position="332"/>
        <end position="472"/>
    </location>
</feature>
<proteinExistence type="inferred from homology"/>
<feature type="transmembrane region" description="Helical" evidence="7">
    <location>
        <begin position="100"/>
        <end position="125"/>
    </location>
</feature>
<dbReference type="InterPro" id="IPR009613">
    <property type="entry name" value="LMF"/>
</dbReference>
<sequence>MVELFEGLYSSNYWFSKFLLQRGLALIYLLAFTNALNQFIPLLGSKGLLPVPQFLERMSFKKKPSLFHWHYSDTYFKTVAYIGFFLSLLALSGISDSGPVWASMVVWFLLWIIYLSIVNVGNIFYGFGWESMLLEAGFYAIFLGPLSWSTPILMIWIFRWMVFRVEFGAGLIKMRGDSCWRDLTCLNYHHETQPLPNSLSWFFHQLPEPLHKAETFFNHLVQLVIVWGLFFPQPVASIAAGLIILSQGYLIISGNYSWLNWLTIILAFSGFSDEILNSLTGMAVPSVTSVPFYFETLVVLLTLIVIYLSFDPVRNMLSKSQKMNFSFNPIHLVNTYGAFGSVTKERYEIIIEGTDDKFPDENATWKAYEFKGKPGNPARRPPLVSPYHLRLDWQMWFAAMSRSPRRHPWFQSLIARLLQNDESTLNLLRENPFPEDPPLSIRARLFKYEYTSHKERKKTGNWWKREYVQDYMKPQSLYSDE</sequence>
<feature type="transmembrane region" description="Helical" evidence="7">
    <location>
        <begin position="20"/>
        <end position="40"/>
    </location>
</feature>
<evidence type="ECO:0000259" key="8">
    <source>
        <dbReference type="Pfam" id="PF06762"/>
    </source>
</evidence>
<evidence type="ECO:0000256" key="5">
    <source>
        <dbReference type="ARBA" id="ARBA00022989"/>
    </source>
</evidence>
<dbReference type="EMBL" id="JAALLT010000002">
    <property type="protein sequence ID" value="NGP76408.1"/>
    <property type="molecule type" value="Genomic_DNA"/>
</dbReference>
<comment type="similarity">
    <text evidence="2">Belongs to the lipase maturation factor family.</text>
</comment>
<dbReference type="PANTHER" id="PTHR14463">
    <property type="entry name" value="LIPASE MATURATION FACTOR"/>
    <property type="match status" value="1"/>
</dbReference>
<gene>
    <name evidence="10" type="ORF">G3570_07180</name>
</gene>
<feature type="transmembrane region" description="Helical" evidence="7">
    <location>
        <begin position="75"/>
        <end position="94"/>
    </location>
</feature>
<keyword evidence="4" id="KW-0256">Endoplasmic reticulum</keyword>
<accession>A0A6M1SW75</accession>
<evidence type="ECO:0000256" key="2">
    <source>
        <dbReference type="ARBA" id="ARBA00005512"/>
    </source>
</evidence>
<dbReference type="AlphaFoldDB" id="A0A6M1SW75"/>
<dbReference type="Pfam" id="PF06762">
    <property type="entry name" value="LMF1"/>
    <property type="match status" value="1"/>
</dbReference>
<keyword evidence="6 7" id="KW-0472">Membrane</keyword>
<reference evidence="10 11" key="1">
    <citation type="submission" date="2020-02" db="EMBL/GenBank/DDBJ databases">
        <title>Balneolaceae bacterium YR4-1, complete genome.</title>
        <authorList>
            <person name="Li Y."/>
            <person name="Wu S."/>
        </authorList>
    </citation>
    <scope>NUCLEOTIDE SEQUENCE [LARGE SCALE GENOMIC DNA]</scope>
    <source>
        <strain evidence="10 11">YR4-1</strain>
    </source>
</reference>
<organism evidence="10 11">
    <name type="scientific">Halalkalibaculum roseum</name>
    <dbReference type="NCBI Taxonomy" id="2709311"/>
    <lineage>
        <taxon>Bacteria</taxon>
        <taxon>Pseudomonadati</taxon>
        <taxon>Balneolota</taxon>
        <taxon>Balneolia</taxon>
        <taxon>Balneolales</taxon>
        <taxon>Balneolaceae</taxon>
        <taxon>Halalkalibaculum</taxon>
    </lineage>
</organism>
<name>A0A6M1SW75_9BACT</name>
<feature type="transmembrane region" description="Helical" evidence="7">
    <location>
        <begin position="137"/>
        <end position="158"/>
    </location>
</feature>
<protein>
    <submittedName>
        <fullName evidence="10">Lipase maturation factor family protein</fullName>
    </submittedName>
</protein>
<comment type="subcellular location">
    <subcellularLocation>
        <location evidence="1">Endoplasmic reticulum membrane</location>
        <topology evidence="1">Multi-pass membrane protein</topology>
    </subcellularLocation>
</comment>
<evidence type="ECO:0000313" key="11">
    <source>
        <dbReference type="Proteomes" id="UP000473278"/>
    </source>
</evidence>